<proteinExistence type="predicted"/>
<comment type="caution">
    <text evidence="1">The sequence shown here is derived from an EMBL/GenBank/DDBJ whole genome shotgun (WGS) entry which is preliminary data.</text>
</comment>
<organism evidence="1 2">
    <name type="scientific">Dyella nitratireducens</name>
    <dbReference type="NCBI Taxonomy" id="1849580"/>
    <lineage>
        <taxon>Bacteria</taxon>
        <taxon>Pseudomonadati</taxon>
        <taxon>Pseudomonadota</taxon>
        <taxon>Gammaproteobacteria</taxon>
        <taxon>Lysobacterales</taxon>
        <taxon>Rhodanobacteraceae</taxon>
        <taxon>Dyella</taxon>
    </lineage>
</organism>
<keyword evidence="2" id="KW-1185">Reference proteome</keyword>
<dbReference type="EMBL" id="BMJA01000001">
    <property type="protein sequence ID" value="GGA21962.1"/>
    <property type="molecule type" value="Genomic_DNA"/>
</dbReference>
<evidence type="ECO:0000313" key="1">
    <source>
        <dbReference type="EMBL" id="GGA21962.1"/>
    </source>
</evidence>
<evidence type="ECO:0000313" key="2">
    <source>
        <dbReference type="Proteomes" id="UP000620046"/>
    </source>
</evidence>
<accession>A0ABQ1FNZ6</accession>
<gene>
    <name evidence="1" type="ORF">GCM10010981_07640</name>
</gene>
<dbReference type="Proteomes" id="UP000620046">
    <property type="component" value="Unassembled WGS sequence"/>
</dbReference>
<protein>
    <submittedName>
        <fullName evidence="1">Uncharacterized protein</fullName>
    </submittedName>
</protein>
<name>A0ABQ1FNZ6_9GAMM</name>
<reference evidence="2" key="1">
    <citation type="journal article" date="2019" name="Int. J. Syst. Evol. Microbiol.">
        <title>The Global Catalogue of Microorganisms (GCM) 10K type strain sequencing project: providing services to taxonomists for standard genome sequencing and annotation.</title>
        <authorList>
            <consortium name="The Broad Institute Genomics Platform"/>
            <consortium name="The Broad Institute Genome Sequencing Center for Infectious Disease"/>
            <person name="Wu L."/>
            <person name="Ma J."/>
        </authorList>
    </citation>
    <scope>NUCLEOTIDE SEQUENCE [LARGE SCALE GENOMIC DNA]</scope>
    <source>
        <strain evidence="2">CGMCC 1.15439</strain>
    </source>
</reference>
<sequence length="73" mass="8360">MSRRVAFDVIDQMLALMRTWPAVVEAFRANFSLYESEFNFENGEENKLTGKLASVASSARRQTQRLLQNVTFA</sequence>